<feature type="domain" description="DOP1 N-terminal" evidence="8">
    <location>
        <begin position="39"/>
        <end position="360"/>
    </location>
</feature>
<evidence type="ECO:0000256" key="4">
    <source>
        <dbReference type="ARBA" id="ARBA00023034"/>
    </source>
</evidence>
<dbReference type="GO" id="GO:0015031">
    <property type="term" value="P:protein transport"/>
    <property type="evidence" value="ECO:0007669"/>
    <property type="project" value="UniProtKB-KW"/>
</dbReference>
<keyword evidence="12" id="KW-1185">Reference proteome</keyword>
<dbReference type="EMBL" id="MU004245">
    <property type="protein sequence ID" value="KAF2663464.1"/>
    <property type="molecule type" value="Genomic_DNA"/>
</dbReference>
<gene>
    <name evidence="11" type="ORF">BT63DRAFT_407652</name>
</gene>
<keyword evidence="4" id="KW-0333">Golgi apparatus</keyword>
<evidence type="ECO:0000259" key="8">
    <source>
        <dbReference type="Pfam" id="PF04118"/>
    </source>
</evidence>
<dbReference type="Pfam" id="PF24597">
    <property type="entry name" value="TPR_DOP1_M"/>
    <property type="match status" value="1"/>
</dbReference>
<evidence type="ECO:0000256" key="2">
    <source>
        <dbReference type="ARBA" id="ARBA00022448"/>
    </source>
</evidence>
<evidence type="ECO:0000256" key="7">
    <source>
        <dbReference type="SAM" id="MobiDB-lite"/>
    </source>
</evidence>
<name>A0A6A6TXS2_9PEZI</name>
<dbReference type="Pfam" id="PF24598">
    <property type="entry name" value="DOP1_C"/>
    <property type="match status" value="1"/>
</dbReference>
<dbReference type="OrthoDB" id="297643at2759"/>
<reference evidence="11" key="1">
    <citation type="journal article" date="2020" name="Stud. Mycol.">
        <title>101 Dothideomycetes genomes: a test case for predicting lifestyles and emergence of pathogens.</title>
        <authorList>
            <person name="Haridas S."/>
            <person name="Albert R."/>
            <person name="Binder M."/>
            <person name="Bloem J."/>
            <person name="Labutti K."/>
            <person name="Salamov A."/>
            <person name="Andreopoulos B."/>
            <person name="Baker S."/>
            <person name="Barry K."/>
            <person name="Bills G."/>
            <person name="Bluhm B."/>
            <person name="Cannon C."/>
            <person name="Castanera R."/>
            <person name="Culley D."/>
            <person name="Daum C."/>
            <person name="Ezra D."/>
            <person name="Gonzalez J."/>
            <person name="Henrissat B."/>
            <person name="Kuo A."/>
            <person name="Liang C."/>
            <person name="Lipzen A."/>
            <person name="Lutzoni F."/>
            <person name="Magnuson J."/>
            <person name="Mondo S."/>
            <person name="Nolan M."/>
            <person name="Ohm R."/>
            <person name="Pangilinan J."/>
            <person name="Park H.-J."/>
            <person name="Ramirez L."/>
            <person name="Alfaro M."/>
            <person name="Sun H."/>
            <person name="Tritt A."/>
            <person name="Yoshinaga Y."/>
            <person name="Zwiers L.-H."/>
            <person name="Turgeon B."/>
            <person name="Goodwin S."/>
            <person name="Spatafora J."/>
            <person name="Crous P."/>
            <person name="Grigoriev I."/>
        </authorList>
    </citation>
    <scope>NUCLEOTIDE SEQUENCE</scope>
    <source>
        <strain evidence="11">CBS 115976</strain>
    </source>
</reference>
<dbReference type="GO" id="GO:0006895">
    <property type="term" value="P:Golgi to endosome transport"/>
    <property type="evidence" value="ECO:0007669"/>
    <property type="project" value="InterPro"/>
</dbReference>
<feature type="domain" description="DOP1-like C-terminal" evidence="10">
    <location>
        <begin position="1360"/>
        <end position="1837"/>
    </location>
</feature>
<evidence type="ECO:0000259" key="9">
    <source>
        <dbReference type="Pfam" id="PF24597"/>
    </source>
</evidence>
<keyword evidence="5" id="KW-0472">Membrane</keyword>
<dbReference type="Proteomes" id="UP000799302">
    <property type="component" value="Unassembled WGS sequence"/>
</dbReference>
<dbReference type="InterPro" id="IPR040314">
    <property type="entry name" value="DOP1"/>
</dbReference>
<dbReference type="InterPro" id="IPR007249">
    <property type="entry name" value="DOP1_N"/>
</dbReference>
<evidence type="ECO:0000256" key="6">
    <source>
        <dbReference type="ARBA" id="ARBA00046326"/>
    </source>
</evidence>
<dbReference type="GO" id="GO:0005829">
    <property type="term" value="C:cytosol"/>
    <property type="evidence" value="ECO:0007669"/>
    <property type="project" value="GOC"/>
</dbReference>
<organism evidence="11 12">
    <name type="scientific">Microthyrium microscopicum</name>
    <dbReference type="NCBI Taxonomy" id="703497"/>
    <lineage>
        <taxon>Eukaryota</taxon>
        <taxon>Fungi</taxon>
        <taxon>Dikarya</taxon>
        <taxon>Ascomycota</taxon>
        <taxon>Pezizomycotina</taxon>
        <taxon>Dothideomycetes</taxon>
        <taxon>Dothideomycetes incertae sedis</taxon>
        <taxon>Microthyriales</taxon>
        <taxon>Microthyriaceae</taxon>
        <taxon>Microthyrium</taxon>
    </lineage>
</organism>
<evidence type="ECO:0000256" key="1">
    <source>
        <dbReference type="ARBA" id="ARBA00004395"/>
    </source>
</evidence>
<dbReference type="InterPro" id="IPR056457">
    <property type="entry name" value="DOP1_C"/>
</dbReference>
<comment type="similarity">
    <text evidence="6">Belongs to the DOP1 family.</text>
</comment>
<protein>
    <submittedName>
        <fullName evidence="11">Uncharacterized protein</fullName>
    </submittedName>
</protein>
<dbReference type="InterPro" id="IPR056458">
    <property type="entry name" value="TPR_DOP1_M"/>
</dbReference>
<evidence type="ECO:0000313" key="12">
    <source>
        <dbReference type="Proteomes" id="UP000799302"/>
    </source>
</evidence>
<sequence>MSAESGAGFRPSSPASSGRHSPVLRVSRQHPQDGVNPKDKAYRRYANAIERALASFEGAQQEKWADYIAFLARLLKALQARPPDLHTVPDSFTISTRLAQGLNPTLPPGVHRKALDVYSYIFASLGQANLEKELHLYLPGLTSVLSFASLAVRPEFYKLLEKHFLHLSPSALRAPLKAIILCILPGLEDESSDDHEKWIQLINKFRIAARRNVEDDLAGDSSQDSYFWQSYFLACITNPSRRQGALSYLVRELPKFGDASSPAEDEIGLGSLSAAARAALSPEPGLLVRCLAAGLSDSQILVQRGFLDILVTHLPLNSFVIQKTVPQADLDRLVFAATGVVGRRDMSLNRRLWTWLLGPDAKEDPDPETPITPSLRSVDVESSRHAAYFAKYGLRALTRGMKTMFNSKSTYAAERAKPFRLCLSLMDRWEVGGLLIPDILIPAVKSALDFSQSAEKSAADEVIKSASNFFDGVESSLIWAKFNKLVDDAFSMPHSGSHLGQNNAIDLCTFIVFRFNIREEEMILQHIPYSALYLLGQLRNCLATSSIRGNEYVITEALEIVEKLLSLVPSRAFSTTEKTRDDHRKPDLSIQGMEIIKRINRYYDEQQGSLEGLTTPFLKIDLGLYVLREAVGLLLDLFPHSTAISTTEVLTKTICGLVLKVPDANAFLHQQSILNSFKSILDQNSSGKQTPIGFRVVASITAILVTIQSTSKTKFSYNRHEILTMQNVLAEHLWGHLNPFNSKHHVEAVRCIWQLESIDPRSKLVEAAISTILSKKMLEEKSKVSADAARRFAILWTHSTLEKSSTTDKGPKGSIRRSSSTVSSLGQFLVPTDPSNVLTRPLFLLLDRLEEEGTEVSAFVKNWLQEMPALSRVFLILTDSLRMLLNNKVVANSDEETGALENSNPNLPQAVYYFRQLLRIINNASENTWLTLAGEFVVPLESSPEKDVSITLQVLLVQLSMKALQASVESESCKLKDLRRLSLELAMTLLSGPYAVPLTALNLDTHLLQLLYSTIETADAFEQPLLLQTIVAALKIQYSPSAAALLSPTHARKASKDFFAPLPKSTGTHEVSKLRTESASSKSQRLVIDCLKAGFQSRSSRINIESWVLFLIEVLPIFSDTIFQNLIPLVECLCSQITLIFNQMKSTYQSVEANSQTSPEPTLIGLLNGLEHILASAHDRLLGDEGKTPHPKSPDQPQGFFGNMVQGVFAADAEKPSRSAVANSRLTVLLCFQDAVRTCFSIWCWGTGAEDKQDISSLASYSYTSLRMRNRARRLLEHLFAAETLECMETLAMLWARSSVHNFQQSSVLGIMNVLNGSKPKLTIPAIFNAIYSRTNPNALDPAKQSSLTCELRDQDLIAFLIDYTKTVDDDAMDEIWNDCAAFLRDVLANPLPHSQILPSLLIFAALLAEKVENTNFGEQRRMRKELGDLFSRLLTATFTTRPMGFLQEPSQTSSKKGQANGSRVSRSVDVLAALAAVLPQLKLVLGENDRVLSAVNSITANVTGPTLRGRGFPANMNDNFLSVLQHLTKIPNAAKLWKKDVLDALNDARFFAMPMQLIKDSWLPILQSFAQSDKDRMPELLSRLTAPTTAGIVFGVGATSARNEADRRAQLNLRRVALLLLACPVDTFAQNISSILEKIGELLDATSTSSPSAATRADLFMLIRALFLRMSPIHLAPLWPIVNSELQTSLSSVLPENPDYEKYSNASVIQACKVLDTLTTLDLDDFQLHEWLYITDSIDAVYRPEHFTPVALVDSLAENIAAITAEPDAGDMLATPQNIISTATGQKRRLVMNSLLNSATMDVADLRAMQKEDLAVRILRPFFGQLSILSFEATYGMIAPDVEDCVDGLIKDLFEDGGDSLG</sequence>
<dbReference type="PANTHER" id="PTHR14042:SF24">
    <property type="entry name" value="PROTEIN DOPEY-1 HOMOLOG"/>
    <property type="match status" value="1"/>
</dbReference>
<feature type="region of interest" description="Disordered" evidence="7">
    <location>
        <begin position="1"/>
        <end position="39"/>
    </location>
</feature>
<dbReference type="PANTHER" id="PTHR14042">
    <property type="entry name" value="DOPEY-RELATED"/>
    <property type="match status" value="1"/>
</dbReference>
<keyword evidence="3" id="KW-0653">Protein transport</keyword>
<evidence type="ECO:0000256" key="3">
    <source>
        <dbReference type="ARBA" id="ARBA00022927"/>
    </source>
</evidence>
<accession>A0A6A6TXS2</accession>
<comment type="subcellular location">
    <subcellularLocation>
        <location evidence="1">Golgi apparatus membrane</location>
        <topology evidence="1">Peripheral membrane protein</topology>
    </subcellularLocation>
</comment>
<proteinExistence type="inferred from homology"/>
<feature type="domain" description="DOP1-like middle TPR" evidence="9">
    <location>
        <begin position="388"/>
        <end position="603"/>
    </location>
</feature>
<dbReference type="GO" id="GO:0000139">
    <property type="term" value="C:Golgi membrane"/>
    <property type="evidence" value="ECO:0007669"/>
    <property type="project" value="UniProtKB-SubCell"/>
</dbReference>
<keyword evidence="2" id="KW-0813">Transport</keyword>
<dbReference type="GO" id="GO:0005802">
    <property type="term" value="C:trans-Golgi network"/>
    <property type="evidence" value="ECO:0007669"/>
    <property type="project" value="TreeGrafter"/>
</dbReference>
<dbReference type="GO" id="GO:0005768">
    <property type="term" value="C:endosome"/>
    <property type="evidence" value="ECO:0007669"/>
    <property type="project" value="TreeGrafter"/>
</dbReference>
<evidence type="ECO:0000259" key="10">
    <source>
        <dbReference type="Pfam" id="PF24598"/>
    </source>
</evidence>
<evidence type="ECO:0000256" key="5">
    <source>
        <dbReference type="ARBA" id="ARBA00023136"/>
    </source>
</evidence>
<evidence type="ECO:0000313" key="11">
    <source>
        <dbReference type="EMBL" id="KAF2663464.1"/>
    </source>
</evidence>
<dbReference type="Pfam" id="PF04118">
    <property type="entry name" value="Dopey_N"/>
    <property type="match status" value="1"/>
</dbReference>